<dbReference type="Pfam" id="PF00293">
    <property type="entry name" value="NUDIX"/>
    <property type="match status" value="1"/>
</dbReference>
<dbReference type="SUPFAM" id="SSF55811">
    <property type="entry name" value="Nudix"/>
    <property type="match status" value="1"/>
</dbReference>
<dbReference type="CDD" id="cd03674">
    <property type="entry name" value="NUDIX_Hydrolase"/>
    <property type="match status" value="1"/>
</dbReference>
<feature type="domain" description="Nudix hydrolase" evidence="3">
    <location>
        <begin position="44"/>
        <end position="177"/>
    </location>
</feature>
<keyword evidence="5" id="KW-1185">Reference proteome</keyword>
<dbReference type="EMBL" id="FNGF01000009">
    <property type="protein sequence ID" value="SDL72854.1"/>
    <property type="molecule type" value="Genomic_DNA"/>
</dbReference>
<dbReference type="PANTHER" id="PTHR43736:SF1">
    <property type="entry name" value="DIHYDRONEOPTERIN TRIPHOSPHATE DIPHOSPHATASE"/>
    <property type="match status" value="1"/>
</dbReference>
<evidence type="ECO:0000259" key="3">
    <source>
        <dbReference type="PROSITE" id="PS51462"/>
    </source>
</evidence>
<evidence type="ECO:0000313" key="4">
    <source>
        <dbReference type="EMBL" id="SDL72854.1"/>
    </source>
</evidence>
<dbReference type="Proteomes" id="UP000198662">
    <property type="component" value="Unassembled WGS sequence"/>
</dbReference>
<dbReference type="PRINTS" id="PR00502">
    <property type="entry name" value="NUDIXFAMILY"/>
</dbReference>
<dbReference type="GO" id="GO:0016787">
    <property type="term" value="F:hydrolase activity"/>
    <property type="evidence" value="ECO:0007669"/>
    <property type="project" value="UniProtKB-KW"/>
</dbReference>
<dbReference type="RefSeq" id="WP_176953499.1">
    <property type="nucleotide sequence ID" value="NZ_FNGF01000009.1"/>
</dbReference>
<protein>
    <submittedName>
        <fullName evidence="4">8-oxo-dGTP pyrophosphatase MutT, NUDIX family</fullName>
    </submittedName>
</protein>
<keyword evidence="2" id="KW-0378">Hydrolase</keyword>
<dbReference type="Gene3D" id="3.90.79.10">
    <property type="entry name" value="Nucleoside Triphosphate Pyrophosphohydrolase"/>
    <property type="match status" value="1"/>
</dbReference>
<reference evidence="5" key="1">
    <citation type="submission" date="2016-10" db="EMBL/GenBank/DDBJ databases">
        <authorList>
            <person name="Varghese N."/>
            <person name="Submissions S."/>
        </authorList>
    </citation>
    <scope>NUCLEOTIDE SEQUENCE [LARGE SCALE GENOMIC DNA]</scope>
    <source>
        <strain evidence="5">CGMCC 4.3147</strain>
    </source>
</reference>
<evidence type="ECO:0000256" key="2">
    <source>
        <dbReference type="ARBA" id="ARBA00022801"/>
    </source>
</evidence>
<dbReference type="InterPro" id="IPR000086">
    <property type="entry name" value="NUDIX_hydrolase_dom"/>
</dbReference>
<dbReference type="PANTHER" id="PTHR43736">
    <property type="entry name" value="ADP-RIBOSE PYROPHOSPHATASE"/>
    <property type="match status" value="1"/>
</dbReference>
<gene>
    <name evidence="4" type="ORF">SAMN05216298_4937</name>
</gene>
<organism evidence="4 5">
    <name type="scientific">Glycomyces sambucus</name>
    <dbReference type="NCBI Taxonomy" id="380244"/>
    <lineage>
        <taxon>Bacteria</taxon>
        <taxon>Bacillati</taxon>
        <taxon>Actinomycetota</taxon>
        <taxon>Actinomycetes</taxon>
        <taxon>Glycomycetales</taxon>
        <taxon>Glycomycetaceae</taxon>
        <taxon>Glycomyces</taxon>
    </lineage>
</organism>
<proteinExistence type="inferred from homology"/>
<sequence>MRISMTDLHSAIAAYGERWPGDEKDLLKLLNSDYPSCLSRSTMSGHFTASAAVLDRNDRTLLVHHRDLDLWLQPGGHIEPGDATLVDAARREVSEETGIDPSDLVLVDTAPILINVHDIPENQKKGEGAHPHFDVQYVFRARRTRLVPGISEVCAAEWRPQSDFPRPIVMERFKEFC</sequence>
<dbReference type="InterPro" id="IPR015797">
    <property type="entry name" value="NUDIX_hydrolase-like_dom_sf"/>
</dbReference>
<dbReference type="STRING" id="380244.SAMN05216298_4937"/>
<comment type="similarity">
    <text evidence="1">Belongs to the Nudix hydrolase family.</text>
</comment>
<accession>A0A1G9MFE7</accession>
<evidence type="ECO:0000256" key="1">
    <source>
        <dbReference type="ARBA" id="ARBA00005582"/>
    </source>
</evidence>
<evidence type="ECO:0000313" key="5">
    <source>
        <dbReference type="Proteomes" id="UP000198662"/>
    </source>
</evidence>
<dbReference type="PROSITE" id="PS51462">
    <property type="entry name" value="NUDIX"/>
    <property type="match status" value="1"/>
</dbReference>
<name>A0A1G9MFE7_9ACTN</name>
<dbReference type="InterPro" id="IPR020476">
    <property type="entry name" value="Nudix_hydrolase"/>
</dbReference>
<dbReference type="AlphaFoldDB" id="A0A1G9MFE7"/>